<accession>G2I0H7</accession>
<evidence type="ECO:0000256" key="1">
    <source>
        <dbReference type="SAM" id="Phobius"/>
    </source>
</evidence>
<keyword evidence="1" id="KW-1133">Transmembrane helix</keyword>
<evidence type="ECO:0000313" key="3">
    <source>
        <dbReference type="Proteomes" id="UP000009044"/>
    </source>
</evidence>
<dbReference type="EMBL" id="AP012159">
    <property type="protein sequence ID" value="BAK84435.1"/>
    <property type="molecule type" value="Genomic_DNA"/>
</dbReference>
<protein>
    <recommendedName>
        <fullName evidence="4">Helix-turn-helix domain-containing protein</fullName>
    </recommendedName>
</protein>
<dbReference type="STRING" id="634177.GLX_20230"/>
<sequence length="166" mass="18774">MTCRAAMVDPWPIMNLPPPPGTAGEPQATVHMFPLKRMLSLREAAEHLGITVRRLRTLRLVGAGPHAAMRNKGAVMFRIEDLDDYVDGLYRRANISHAEQGRHRNEWRGRITGVPEEARPGLTDSFMQIITRDELLEKGANRGFRVLFLGGLCLIFLSHTPLIWRL</sequence>
<evidence type="ECO:0008006" key="4">
    <source>
        <dbReference type="Google" id="ProtNLM"/>
    </source>
</evidence>
<dbReference type="AlphaFoldDB" id="G2I0H7"/>
<dbReference type="Proteomes" id="UP000009044">
    <property type="component" value="Chromosome"/>
</dbReference>
<evidence type="ECO:0000313" key="2">
    <source>
        <dbReference type="EMBL" id="BAK84435.1"/>
    </source>
</evidence>
<keyword evidence="1" id="KW-0472">Membrane</keyword>
<keyword evidence="1" id="KW-0812">Transmembrane</keyword>
<proteinExistence type="predicted"/>
<dbReference type="KEGG" id="gxy:GLX_20230"/>
<gene>
    <name evidence="2" type="ordered locus">GLX_20230</name>
</gene>
<name>G2I0H7_KOMMN</name>
<dbReference type="PATRIC" id="fig|634177.7.peg.2294"/>
<organism evidence="2 3">
    <name type="scientific">Komagataeibacter medellinensis (strain NBRC 3288 / BCRC 11682 / LMG 1693 / Kondo 51)</name>
    <name type="common">Gluconacetobacter medellinensis</name>
    <dbReference type="NCBI Taxonomy" id="634177"/>
    <lineage>
        <taxon>Bacteria</taxon>
        <taxon>Pseudomonadati</taxon>
        <taxon>Pseudomonadota</taxon>
        <taxon>Alphaproteobacteria</taxon>
        <taxon>Acetobacterales</taxon>
        <taxon>Acetobacteraceae</taxon>
        <taxon>Komagataeibacter</taxon>
    </lineage>
</organism>
<feature type="transmembrane region" description="Helical" evidence="1">
    <location>
        <begin position="146"/>
        <end position="164"/>
    </location>
</feature>
<reference evidence="3" key="1">
    <citation type="journal article" date="2011" name="J. Bacteriol.">
        <title>Complete genome sequence of NBRC 3288, a unique cellulose-nonproducing strain of Gluconacetobacter xylinus isolated from vinegar.</title>
        <authorList>
            <person name="Ogino H."/>
            <person name="Azuma Y."/>
            <person name="Hosoyama A."/>
            <person name="Nakazawa H."/>
            <person name="Matsutani M."/>
            <person name="Hasegawa A."/>
            <person name="Otsuyama K."/>
            <person name="Matsushita K."/>
            <person name="Fujita N."/>
            <person name="Shirai M."/>
        </authorList>
    </citation>
    <scope>NUCLEOTIDE SEQUENCE [LARGE SCALE GENOMIC DNA]</scope>
    <source>
        <strain evidence="3">NBRC 3288 / BCRC 11682 / LMG 1693</strain>
    </source>
</reference>
<dbReference type="HOGENOM" id="CLU_115351_0_0_5"/>